<accession>A0A547PCS5</accession>
<organism evidence="2 3">
    <name type="scientific">Erythrobacter insulae</name>
    <dbReference type="NCBI Taxonomy" id="2584124"/>
    <lineage>
        <taxon>Bacteria</taxon>
        <taxon>Pseudomonadati</taxon>
        <taxon>Pseudomonadota</taxon>
        <taxon>Alphaproteobacteria</taxon>
        <taxon>Sphingomonadales</taxon>
        <taxon>Erythrobacteraceae</taxon>
        <taxon>Erythrobacter/Porphyrobacter group</taxon>
        <taxon>Erythrobacter</taxon>
    </lineage>
</organism>
<dbReference type="AlphaFoldDB" id="A0A547PCS5"/>
<comment type="caution">
    <text evidence="2">The sequence shown here is derived from an EMBL/GenBank/DDBJ whole genome shotgun (WGS) entry which is preliminary data.</text>
</comment>
<evidence type="ECO:0000256" key="1">
    <source>
        <dbReference type="SAM" id="MobiDB-lite"/>
    </source>
</evidence>
<gene>
    <name evidence="2" type="ORF">FGU71_08705</name>
</gene>
<dbReference type="Proteomes" id="UP000316343">
    <property type="component" value="Unassembled WGS sequence"/>
</dbReference>
<sequence>MKGFKEPSHQDRIAAASKAKNKVLAKLKAVPKPDEAELAAMAARREQREAKAEAKRAAAREARLEKQRLAQEKRAAAKQERAKTDAPKRSEAELKAARDARYAARKARK</sequence>
<dbReference type="RefSeq" id="WP_142788198.1">
    <property type="nucleotide sequence ID" value="NZ_VHJK01000001.1"/>
</dbReference>
<reference evidence="2 3" key="1">
    <citation type="submission" date="2019-06" db="EMBL/GenBank/DDBJ databases">
        <title>Erythrobacter insulae sp. nov., isolated from a tidal flat.</title>
        <authorList>
            <person name="Yoon J.-H."/>
        </authorList>
    </citation>
    <scope>NUCLEOTIDE SEQUENCE [LARGE SCALE GENOMIC DNA]</scope>
    <source>
        <strain evidence="2 3">JBTF-M21</strain>
    </source>
</reference>
<name>A0A547PCS5_9SPHN</name>
<keyword evidence="3" id="KW-1185">Reference proteome</keyword>
<proteinExistence type="predicted"/>
<dbReference type="InterPro" id="IPR045510">
    <property type="entry name" value="DUF6481"/>
</dbReference>
<protein>
    <submittedName>
        <fullName evidence="2">Uncharacterized protein</fullName>
    </submittedName>
</protein>
<dbReference type="Pfam" id="PF20089">
    <property type="entry name" value="DUF6481"/>
    <property type="match status" value="1"/>
</dbReference>
<feature type="region of interest" description="Disordered" evidence="1">
    <location>
        <begin position="40"/>
        <end position="109"/>
    </location>
</feature>
<dbReference type="EMBL" id="VHJK01000001">
    <property type="protein sequence ID" value="TRD11925.1"/>
    <property type="molecule type" value="Genomic_DNA"/>
</dbReference>
<evidence type="ECO:0000313" key="3">
    <source>
        <dbReference type="Proteomes" id="UP000316343"/>
    </source>
</evidence>
<feature type="compositionally biased region" description="Basic and acidic residues" evidence="1">
    <location>
        <begin position="43"/>
        <end position="102"/>
    </location>
</feature>
<evidence type="ECO:0000313" key="2">
    <source>
        <dbReference type="EMBL" id="TRD11925.1"/>
    </source>
</evidence>